<dbReference type="SMART" id="SM00832">
    <property type="entry name" value="C8"/>
    <property type="match status" value="2"/>
</dbReference>
<gene>
    <name evidence="20" type="primary">LOC106160920</name>
</gene>
<feature type="domain" description="EGF-like" evidence="17">
    <location>
        <begin position="1093"/>
        <end position="1129"/>
    </location>
</feature>
<dbReference type="OrthoDB" id="6114226at2759"/>
<dbReference type="InterPro" id="IPR009030">
    <property type="entry name" value="Growth_fac_rcpt_cys_sf"/>
</dbReference>
<evidence type="ECO:0000313" key="20">
    <source>
        <dbReference type="RefSeq" id="XP_023931493.1"/>
    </source>
</evidence>
<dbReference type="CDD" id="cd19941">
    <property type="entry name" value="TIL"/>
    <property type="match status" value="1"/>
</dbReference>
<reference evidence="20" key="1">
    <citation type="submission" date="2025-08" db="UniProtKB">
        <authorList>
            <consortium name="RefSeq"/>
        </authorList>
    </citation>
    <scope>IDENTIFICATION</scope>
    <source>
        <tissue evidence="20">Gonads</tissue>
    </source>
</reference>
<dbReference type="PROSITE" id="PS51233">
    <property type="entry name" value="VWFD"/>
    <property type="match status" value="2"/>
</dbReference>
<dbReference type="SMART" id="SM00179">
    <property type="entry name" value="EGF_CA"/>
    <property type="match status" value="11"/>
</dbReference>
<keyword evidence="6" id="KW-0812">Transmembrane</keyword>
<dbReference type="PROSITE" id="PS00022">
    <property type="entry name" value="EGF_1"/>
    <property type="match status" value="4"/>
</dbReference>
<dbReference type="Pfam" id="PF14670">
    <property type="entry name" value="FXa_inhibition"/>
    <property type="match status" value="4"/>
</dbReference>
<dbReference type="FunFam" id="2.10.25.10:FF:000472">
    <property type="entry name" value="Uncharacterized protein, isoform A"/>
    <property type="match status" value="1"/>
</dbReference>
<dbReference type="FunFam" id="2.10.25.10:FF:000122">
    <property type="entry name" value="Protein crumbs homolog 2"/>
    <property type="match status" value="1"/>
</dbReference>
<dbReference type="PRINTS" id="PR00010">
    <property type="entry name" value="EGFBLOOD"/>
</dbReference>
<dbReference type="FunFam" id="2.10.25.10:FF:000004">
    <property type="entry name" value="Neurogenic locus notch 1"/>
    <property type="match status" value="1"/>
</dbReference>
<feature type="disulfide bond" evidence="15">
    <location>
        <begin position="547"/>
        <end position="556"/>
    </location>
</feature>
<dbReference type="InterPro" id="IPR052235">
    <property type="entry name" value="Nephronectin_domain"/>
</dbReference>
<evidence type="ECO:0000256" key="8">
    <source>
        <dbReference type="ARBA" id="ARBA00022737"/>
    </source>
</evidence>
<feature type="domain" description="EGF-like" evidence="17">
    <location>
        <begin position="447"/>
        <end position="481"/>
    </location>
</feature>
<dbReference type="Gene3D" id="2.10.25.10">
    <property type="entry name" value="Laminin"/>
    <property type="match status" value="14"/>
</dbReference>
<dbReference type="InterPro" id="IPR001846">
    <property type="entry name" value="VWF_type-D"/>
</dbReference>
<evidence type="ECO:0000259" key="17">
    <source>
        <dbReference type="PROSITE" id="PS50026"/>
    </source>
</evidence>
<dbReference type="GO" id="GO:0005509">
    <property type="term" value="F:calcium ion binding"/>
    <property type="evidence" value="ECO:0007669"/>
    <property type="project" value="InterPro"/>
</dbReference>
<feature type="domain" description="VWFD" evidence="18">
    <location>
        <begin position="24"/>
        <end position="209"/>
    </location>
</feature>
<feature type="domain" description="EGF-like" evidence="17">
    <location>
        <begin position="1134"/>
        <end position="1174"/>
    </location>
</feature>
<dbReference type="InterPro" id="IPR001881">
    <property type="entry name" value="EGF-like_Ca-bd_dom"/>
</dbReference>
<keyword evidence="4 15" id="KW-0245">EGF-like domain</keyword>
<dbReference type="InParanoid" id="A0A2R2MMN7"/>
<dbReference type="PROSITE" id="PS50026">
    <property type="entry name" value="EGF_3"/>
    <property type="match status" value="8"/>
</dbReference>
<comment type="caution">
    <text evidence="15">Lacks conserved residue(s) required for the propagation of feature annotation.</text>
</comment>
<dbReference type="PROSITE" id="PS01187">
    <property type="entry name" value="EGF_CA"/>
    <property type="match status" value="4"/>
</dbReference>
<dbReference type="InterPro" id="IPR018097">
    <property type="entry name" value="EGF_Ca-bd_CS"/>
</dbReference>
<dbReference type="InterPro" id="IPR049883">
    <property type="entry name" value="NOTCH1_EGF-like"/>
</dbReference>
<feature type="domain" description="VWFD" evidence="18">
    <location>
        <begin position="563"/>
        <end position="744"/>
    </location>
</feature>
<keyword evidence="11" id="KW-0472">Membrane</keyword>
<comment type="subcellular location">
    <subcellularLocation>
        <location evidence="1">Membrane</location>
        <topology evidence="1">Single-pass type I membrane protein</topology>
    </subcellularLocation>
    <subcellularLocation>
        <location evidence="2">Secreted</location>
    </subcellularLocation>
</comment>
<dbReference type="SUPFAM" id="SSF57196">
    <property type="entry name" value="EGF/Laminin"/>
    <property type="match status" value="5"/>
</dbReference>
<evidence type="ECO:0000256" key="5">
    <source>
        <dbReference type="ARBA" id="ARBA00022583"/>
    </source>
</evidence>
<keyword evidence="5" id="KW-0254">Endocytosis</keyword>
<dbReference type="KEGG" id="lak:106160920"/>
<dbReference type="InterPro" id="IPR002919">
    <property type="entry name" value="TIL_dom"/>
</dbReference>
<feature type="signal peptide" evidence="16">
    <location>
        <begin position="1"/>
        <end position="21"/>
    </location>
</feature>
<dbReference type="GO" id="GO:0005576">
    <property type="term" value="C:extracellular region"/>
    <property type="evidence" value="ECO:0007669"/>
    <property type="project" value="UniProtKB-SubCell"/>
</dbReference>
<dbReference type="InterPro" id="IPR013032">
    <property type="entry name" value="EGF-like_CS"/>
</dbReference>
<evidence type="ECO:0000256" key="7">
    <source>
        <dbReference type="ARBA" id="ARBA00022729"/>
    </source>
</evidence>
<name>A0A2R2MMN7_LINAN</name>
<keyword evidence="12 15" id="KW-1015">Disulfide bond</keyword>
<feature type="domain" description="EGF-like" evidence="17">
    <location>
        <begin position="521"/>
        <end position="557"/>
    </location>
</feature>
<keyword evidence="19" id="KW-1185">Reference proteome</keyword>
<dbReference type="Pfam" id="PF12661">
    <property type="entry name" value="hEGF"/>
    <property type="match status" value="1"/>
</dbReference>
<feature type="domain" description="EGF-like" evidence="17">
    <location>
        <begin position="1300"/>
        <end position="1336"/>
    </location>
</feature>
<evidence type="ECO:0000256" key="4">
    <source>
        <dbReference type="ARBA" id="ARBA00022536"/>
    </source>
</evidence>
<dbReference type="RefSeq" id="XP_023931493.1">
    <property type="nucleotide sequence ID" value="XM_024075725.1"/>
</dbReference>
<dbReference type="Proteomes" id="UP000085678">
    <property type="component" value="Unplaced"/>
</dbReference>
<feature type="domain" description="EGF-like" evidence="17">
    <location>
        <begin position="1175"/>
        <end position="1215"/>
    </location>
</feature>
<keyword evidence="10" id="KW-1133">Transmembrane helix</keyword>
<keyword evidence="7 16" id="KW-0732">Signal</keyword>
<evidence type="ECO:0000256" key="10">
    <source>
        <dbReference type="ARBA" id="ARBA00022989"/>
    </source>
</evidence>
<organism evidence="19 20">
    <name type="scientific">Lingula anatina</name>
    <name type="common">Brachiopod</name>
    <name type="synonym">Lingula unguis</name>
    <dbReference type="NCBI Taxonomy" id="7574"/>
    <lineage>
        <taxon>Eukaryota</taxon>
        <taxon>Metazoa</taxon>
        <taxon>Spiralia</taxon>
        <taxon>Lophotrochozoa</taxon>
        <taxon>Brachiopoda</taxon>
        <taxon>Linguliformea</taxon>
        <taxon>Lingulata</taxon>
        <taxon>Lingulida</taxon>
        <taxon>Linguloidea</taxon>
        <taxon>Lingulidae</taxon>
        <taxon>Lingula</taxon>
    </lineage>
</organism>
<dbReference type="SUPFAM" id="SSF57567">
    <property type="entry name" value="Serine protease inhibitors"/>
    <property type="match status" value="1"/>
</dbReference>
<dbReference type="FunFam" id="2.10.25.10:FF:000008">
    <property type="entry name" value="Signal peptide, CUB domain, EGF-like 2"/>
    <property type="match status" value="1"/>
</dbReference>
<keyword evidence="13" id="KW-0675">Receptor</keyword>
<dbReference type="InterPro" id="IPR000152">
    <property type="entry name" value="EGF-type_Asp/Asn_hydroxyl_site"/>
</dbReference>
<feature type="domain" description="EGF-like" evidence="17">
    <location>
        <begin position="1257"/>
        <end position="1298"/>
    </location>
</feature>
<keyword evidence="3" id="KW-0964">Secreted</keyword>
<dbReference type="Pfam" id="PF00008">
    <property type="entry name" value="EGF"/>
    <property type="match status" value="3"/>
</dbReference>
<evidence type="ECO:0000256" key="6">
    <source>
        <dbReference type="ARBA" id="ARBA00022692"/>
    </source>
</evidence>
<feature type="disulfide bond" evidence="15">
    <location>
        <begin position="509"/>
        <end position="518"/>
    </location>
</feature>
<dbReference type="FunFam" id="2.10.25.10:FF:000009">
    <property type="entry name" value="Low-density lipoprotein receptor isoform 1"/>
    <property type="match status" value="1"/>
</dbReference>
<evidence type="ECO:0000256" key="2">
    <source>
        <dbReference type="ARBA" id="ARBA00004613"/>
    </source>
</evidence>
<dbReference type="FunFam" id="2.10.25.10:FF:000031">
    <property type="entry name" value="neurogenic locus notch homolog protein 3"/>
    <property type="match status" value="1"/>
</dbReference>
<dbReference type="GeneID" id="106160920"/>
<feature type="domain" description="EGF-like" evidence="17">
    <location>
        <begin position="483"/>
        <end position="519"/>
    </location>
</feature>
<dbReference type="STRING" id="7574.A0A2R2MMN7"/>
<dbReference type="CDD" id="cd00054">
    <property type="entry name" value="EGF_CA"/>
    <property type="match status" value="5"/>
</dbReference>
<evidence type="ECO:0000256" key="3">
    <source>
        <dbReference type="ARBA" id="ARBA00022525"/>
    </source>
</evidence>
<evidence type="ECO:0000313" key="19">
    <source>
        <dbReference type="Proteomes" id="UP000085678"/>
    </source>
</evidence>
<evidence type="ECO:0000256" key="1">
    <source>
        <dbReference type="ARBA" id="ARBA00004479"/>
    </source>
</evidence>
<evidence type="ECO:0000256" key="15">
    <source>
        <dbReference type="PROSITE-ProRule" id="PRU00076"/>
    </source>
</evidence>
<evidence type="ECO:0000256" key="12">
    <source>
        <dbReference type="ARBA" id="ARBA00023157"/>
    </source>
</evidence>
<dbReference type="PROSITE" id="PS01186">
    <property type="entry name" value="EGF_2"/>
    <property type="match status" value="9"/>
</dbReference>
<evidence type="ECO:0000256" key="16">
    <source>
        <dbReference type="SAM" id="SignalP"/>
    </source>
</evidence>
<keyword evidence="8" id="KW-0677">Repeat</keyword>
<evidence type="ECO:0000256" key="13">
    <source>
        <dbReference type="ARBA" id="ARBA00023170"/>
    </source>
</evidence>
<dbReference type="SMART" id="SM00181">
    <property type="entry name" value="EGF"/>
    <property type="match status" value="14"/>
</dbReference>
<evidence type="ECO:0000256" key="14">
    <source>
        <dbReference type="ARBA" id="ARBA00023180"/>
    </source>
</evidence>
<dbReference type="Pfam" id="PF07645">
    <property type="entry name" value="EGF_CA"/>
    <property type="match status" value="3"/>
</dbReference>
<dbReference type="SMART" id="SM00216">
    <property type="entry name" value="VWD"/>
    <property type="match status" value="2"/>
</dbReference>
<dbReference type="InterPro" id="IPR014853">
    <property type="entry name" value="VWF/SSPO/ZAN-like_Cys-rich_dom"/>
</dbReference>
<dbReference type="InterPro" id="IPR000742">
    <property type="entry name" value="EGF"/>
</dbReference>
<keyword evidence="14" id="KW-0325">Glycoprotein</keyword>
<evidence type="ECO:0000256" key="11">
    <source>
        <dbReference type="ARBA" id="ARBA00023136"/>
    </source>
</evidence>
<dbReference type="PANTHER" id="PTHR24050:SF27">
    <property type="entry name" value="FIBRILLIN-1"/>
    <property type="match status" value="1"/>
</dbReference>
<dbReference type="Pfam" id="PF01826">
    <property type="entry name" value="TIL"/>
    <property type="match status" value="1"/>
</dbReference>
<dbReference type="Pfam" id="PF00094">
    <property type="entry name" value="VWD"/>
    <property type="match status" value="2"/>
</dbReference>
<dbReference type="PROSITE" id="PS00010">
    <property type="entry name" value="ASX_HYDROXYL"/>
    <property type="match status" value="10"/>
</dbReference>
<dbReference type="GO" id="GO:0016020">
    <property type="term" value="C:membrane"/>
    <property type="evidence" value="ECO:0007669"/>
    <property type="project" value="UniProtKB-SubCell"/>
</dbReference>
<dbReference type="GO" id="GO:0003008">
    <property type="term" value="P:system process"/>
    <property type="evidence" value="ECO:0007669"/>
    <property type="project" value="UniProtKB-ARBA"/>
</dbReference>
<dbReference type="FunFam" id="2.10.25.10:FF:000240">
    <property type="entry name" value="Vitamin K-dependent protein S"/>
    <property type="match status" value="4"/>
</dbReference>
<sequence length="1443" mass="156672">MGTKFLAIVLVCLFQYKQINAQECHCQSIGDGHYKQFDGNVVNYQGDSEYYLAKTCDGAGGVEPFAISAKRGAFVELQVYGHVVRLLRDVDTGSDYCLVDNIAYKGWPVVLNAGIGKTIKVELQPNLRLRVSTDSGISVSFDPELTSIDIPAASYSGSGILCGVCGNCNGVADDYVLPDSTDISGIVDEALRDATLCDGWSVSDPSGQPVPDPPGVYSDAEKTAAAQDSYCGLINKPGSFFDSCRQNSGIAFAEYYQSCEADVLRRLAQDPNGAQHAACIVLEALVEGCKYAGEPVDIEWRSSALCPLDCRGMTYSSSLPGCPETCASQLSGEVCTKPPTEGCTCGVGLLIEVDINHQLTCDHGSMCDFNCVENRGGPYDGTYRKFLQQWTVDCATMESYTCYQNNIYPMTVVCPEHSTCQVNFGIRKCYCDIDYVMTTDNTCTYLGPDLCQDVVCQNNGVCLKETGTCSCHLGFTGGVCETNIDDCENEPCLNDGKCIDEVNDFTCLCANGFTGEICETNIDDCVNSPCLNGGSCIDMVADYQCDCLHGFSGRNCEIHETPCTCFVAGDPHFYSYDGSWIHFQGTCKYRLTKNTNAGLKDFDIFVQNEHRHNITGVSWVHSVEIHVYGHVIIIGDKVQVDGVIINSLPYLLNGSPGYIDITPGKTIQLKTEMFMVAVSGGDAVRVEVSRDYSGHLKGICGDCNADPSNDYVTSNGFDVSGYPPNVRDVIVGNSFKVQDIPGCVDGDVNDGAICTSEEMALVESLDYCGAINDVNGVFGDCISTGRLNNFFEPCRMDVCAVLNLSPDLAKTTACVILSTVADMCSQILPYQSPEWRTVLNCELPCGENEHYEAVGPGCPATCVNRNPPSNCNPNTTEGCFCNDGYLWSSNKCVLVKDCGCLDDMGNYRQAGESWINDDCSIKYECQGDENIVSTPVACDKNADCGLFNGKQGCQCREGYKGDGFNCTDIDECGGPSDDCAQICINVPGTFNCACNNGFTLNTNLKDCDDINECLQPDNGGCNQHCTNTIGSRTCSCDDGYFLDMADHATCKDIDECKDNNGGCEQVCTNKVGTFECSCNTGYVLRSDGANCDDINECATLNGGCDHTCENSVGSYQCKCHKGYMLLEDEHMCKDIDECATDNGGCNQTCKNTEGAYYCSCHDGFTMDADGKNCNNNDECLIDNGGCAHTCQDTYGGYVCSCDDGYSLGHDSHGCEDVDECTWEPAVCEQICNNTEGFYKCDCFDGYRLNADGEHCDEINECEEEPLPKCENGGTCVNKINDYDCNCTTAPGFTGEHCEININDCLGVICLNSGTCVDKIQDYTCECIHGFTGKHCETKYKYNTMMSASLIMEAVHTPVRIHMEDMCVAVTMAIHLDMTVMAVKTWMSAHGNLLYVNKSVTILKDTINVTVSMATDSMLMENTVMKSMNVKRNHCQSVRMVAHV</sequence>
<feature type="disulfide bond" evidence="15">
    <location>
        <begin position="471"/>
        <end position="480"/>
    </location>
</feature>
<feature type="disulfide bond" evidence="15">
    <location>
        <begin position="1326"/>
        <end position="1335"/>
    </location>
</feature>
<evidence type="ECO:0000259" key="18">
    <source>
        <dbReference type="PROSITE" id="PS51233"/>
    </source>
</evidence>
<accession>A0A2R2MMN7</accession>
<dbReference type="PANTHER" id="PTHR24050">
    <property type="entry name" value="PA14 DOMAIN-CONTAINING PROTEIN"/>
    <property type="match status" value="1"/>
</dbReference>
<keyword evidence="9" id="KW-0106">Calcium</keyword>
<dbReference type="SUPFAM" id="SSF57184">
    <property type="entry name" value="Growth factor receptor domain"/>
    <property type="match status" value="2"/>
</dbReference>
<feature type="chain" id="PRO_5015107735" evidence="16">
    <location>
        <begin position="22"/>
        <end position="1443"/>
    </location>
</feature>
<dbReference type="GO" id="GO:0006897">
    <property type="term" value="P:endocytosis"/>
    <property type="evidence" value="ECO:0007669"/>
    <property type="project" value="UniProtKB-KW"/>
</dbReference>
<proteinExistence type="predicted"/>
<evidence type="ECO:0000256" key="9">
    <source>
        <dbReference type="ARBA" id="ARBA00022837"/>
    </source>
</evidence>
<dbReference type="InterPro" id="IPR036084">
    <property type="entry name" value="Ser_inhib-like_sf"/>
</dbReference>
<dbReference type="GO" id="GO:0051240">
    <property type="term" value="P:positive regulation of multicellular organismal process"/>
    <property type="evidence" value="ECO:0007669"/>
    <property type="project" value="UniProtKB-ARBA"/>
</dbReference>
<protein>
    <submittedName>
        <fullName evidence="20">Fibropellin-1</fullName>
    </submittedName>
</protein>